<accession>A0A061H6E2</accession>
<dbReference type="AlphaFoldDB" id="A0A061H6E2"/>
<name>A0A061H6E2_9BASI</name>
<sequence>MSKRAPIVLRLALTSLRRCPRGVLAQQRPLRLPGHVVVVECHRWRRCRSVRNLDPCSGLLDLSCDSSPTLSFDDSRSARAVRPRAMIRGTVTRLSPVVRDQVWPTIGRVPPPLCWPEPLRFSLGASQLGGKYEVRRCDGPPTSCGQPGARNDKRDPPA</sequence>
<dbReference type="Proteomes" id="UP000053664">
    <property type="component" value="Unassembled WGS sequence"/>
</dbReference>
<proteinExistence type="predicted"/>
<evidence type="ECO:0000313" key="3">
    <source>
        <dbReference type="Proteomes" id="UP000053664"/>
    </source>
</evidence>
<evidence type="ECO:0000256" key="1">
    <source>
        <dbReference type="SAM" id="MobiDB-lite"/>
    </source>
</evidence>
<dbReference type="EMBL" id="KE361636">
    <property type="protein sequence ID" value="EPQ28004.1"/>
    <property type="molecule type" value="Genomic_DNA"/>
</dbReference>
<feature type="region of interest" description="Disordered" evidence="1">
    <location>
        <begin position="139"/>
        <end position="158"/>
    </location>
</feature>
<dbReference type="GeneID" id="19318436"/>
<dbReference type="RefSeq" id="XP_007880048.1">
    <property type="nucleotide sequence ID" value="XM_007881857.1"/>
</dbReference>
<dbReference type="HOGENOM" id="CLU_1670152_0_0_1"/>
<dbReference type="KEGG" id="pfp:PFL1_04331"/>
<organism evidence="2 3">
    <name type="scientific">Pseudozyma flocculosa PF-1</name>
    <dbReference type="NCBI Taxonomy" id="1277687"/>
    <lineage>
        <taxon>Eukaryota</taxon>
        <taxon>Fungi</taxon>
        <taxon>Dikarya</taxon>
        <taxon>Basidiomycota</taxon>
        <taxon>Ustilaginomycotina</taxon>
        <taxon>Ustilaginomycetes</taxon>
        <taxon>Ustilaginales</taxon>
        <taxon>Ustilaginaceae</taxon>
        <taxon>Pseudozyma</taxon>
    </lineage>
</organism>
<gene>
    <name evidence="2" type="ORF">PFL1_04331</name>
</gene>
<evidence type="ECO:0000313" key="2">
    <source>
        <dbReference type="EMBL" id="EPQ28004.1"/>
    </source>
</evidence>
<reference evidence="2 3" key="1">
    <citation type="journal article" date="2013" name="Plant Cell">
        <title>The transition from a phytopathogenic smut ancestor to an anamorphic biocontrol agent deciphered by comparative whole-genome analysis.</title>
        <authorList>
            <person name="Lefebvre F."/>
            <person name="Joly D.L."/>
            <person name="Labbe C."/>
            <person name="Teichmann B."/>
            <person name="Linning R."/>
            <person name="Belzile F."/>
            <person name="Bakkeren G."/>
            <person name="Belanger R.R."/>
        </authorList>
    </citation>
    <scope>NUCLEOTIDE SEQUENCE [LARGE SCALE GENOMIC DNA]</scope>
    <source>
        <strain evidence="2 3">PF-1</strain>
    </source>
</reference>
<protein>
    <submittedName>
        <fullName evidence="2">Uncharacterized protein</fullName>
    </submittedName>
</protein>